<keyword evidence="2" id="KW-0812">Transmembrane</keyword>
<dbReference type="RefSeq" id="WP_053100799.1">
    <property type="nucleotide sequence ID" value="NZ_CP012365.1"/>
</dbReference>
<sequence>MKAHLKWSLKNLLKEIWVRATLYSLLGVATALLALWLNDYVPDSLAGKFGSESVDKILNILSSSMLAVTTFSLSTMIGAYSSASGGATPRATQLLVQDATTQNVLSSFVGSFLFSVVGIIALNMGIYGERSKVVLFIATLCVLCFVVYNLLRWINHLTKFGRLGETTSRVEKVTEAALEKHAKMPYLGALPLSQAPVIAATAEQIYSPKAGYVQYIDMDALGAICNQPDKYIYCLVLPGNFCLPSTVLAKTVGLSAKEQQLVENAFALDIQRSYEQDPRFGLCALSEVASRALSPAVNDPGTAIDVISRGTRLLAKYANERQDRLDLPVRKNCTQIYCGQATVEDFFDDFFTPIARDGAALIEVAINLQKSLRHLAETAPALYQAVAYGHAKMVVKRANAVLLVDEDKQRLQRQLDRFEQLVADTKHSD</sequence>
<keyword evidence="2" id="KW-0472">Membrane</keyword>
<name>A0A0K1XE17_9GAMM</name>
<dbReference type="AlphaFoldDB" id="A0A0K1XE17"/>
<proteinExistence type="predicted"/>
<feature type="transmembrane region" description="Helical" evidence="2">
    <location>
        <begin position="57"/>
        <end position="83"/>
    </location>
</feature>
<evidence type="ECO:0000313" key="4">
    <source>
        <dbReference type="Proteomes" id="UP000063953"/>
    </source>
</evidence>
<dbReference type="Proteomes" id="UP000063953">
    <property type="component" value="Chromosome"/>
</dbReference>
<protein>
    <recommendedName>
        <fullName evidence="5">DUF2254 domain-containing protein</fullName>
    </recommendedName>
</protein>
<feature type="transmembrane region" description="Helical" evidence="2">
    <location>
        <begin position="104"/>
        <end position="127"/>
    </location>
</feature>
<accession>A0A0K1XE17</accession>
<feature type="transmembrane region" description="Helical" evidence="2">
    <location>
        <begin position="20"/>
        <end position="37"/>
    </location>
</feature>
<dbReference type="EMBL" id="CP012365">
    <property type="protein sequence ID" value="AKX59630.1"/>
    <property type="molecule type" value="Genomic_DNA"/>
</dbReference>
<evidence type="ECO:0000256" key="2">
    <source>
        <dbReference type="SAM" id="Phobius"/>
    </source>
</evidence>
<feature type="coiled-coil region" evidence="1">
    <location>
        <begin position="401"/>
        <end position="428"/>
    </location>
</feature>
<dbReference type="Pfam" id="PF10011">
    <property type="entry name" value="DUF2254"/>
    <property type="match status" value="1"/>
</dbReference>
<evidence type="ECO:0000313" key="3">
    <source>
        <dbReference type="EMBL" id="AKX59630.1"/>
    </source>
</evidence>
<dbReference type="PATRIC" id="fig|1698449.3.peg.1322"/>
<organism evidence="3 4">
    <name type="scientific">Thiopseudomonas alkaliphila</name>
    <dbReference type="NCBI Taxonomy" id="1697053"/>
    <lineage>
        <taxon>Bacteria</taxon>
        <taxon>Pseudomonadati</taxon>
        <taxon>Pseudomonadota</taxon>
        <taxon>Gammaproteobacteria</taxon>
        <taxon>Pseudomonadales</taxon>
        <taxon>Pseudomonadaceae</taxon>
        <taxon>Thiopseudomonas</taxon>
    </lineage>
</organism>
<dbReference type="InterPro" id="IPR018723">
    <property type="entry name" value="DUF2254_membrane"/>
</dbReference>
<keyword evidence="1" id="KW-0175">Coiled coil</keyword>
<evidence type="ECO:0008006" key="5">
    <source>
        <dbReference type="Google" id="ProtNLM"/>
    </source>
</evidence>
<feature type="transmembrane region" description="Helical" evidence="2">
    <location>
        <begin position="133"/>
        <end position="151"/>
    </location>
</feature>
<reference evidence="3 4" key="1">
    <citation type="journal article" date="2015" name="Genome Announc.">
        <title>Genome Sequences of Oblitimonas alkaliphila gen. nov. sp. nov. (Proposed), a Novel Bacterium of the Pseudomonadaceae Family.</title>
        <authorList>
            <person name="Lauer A.C."/>
            <person name="Nicholson A.C."/>
            <person name="Humrighouse B.W."/>
            <person name="Emery B."/>
            <person name="Drobish A."/>
            <person name="Juieng P."/>
            <person name="Loparev V."/>
            <person name="McQuiston J.R."/>
        </authorList>
    </citation>
    <scope>NUCLEOTIDE SEQUENCE [LARGE SCALE GENOMIC DNA]</scope>
    <source>
        <strain evidence="3 4">E5571</strain>
    </source>
</reference>
<keyword evidence="4" id="KW-1185">Reference proteome</keyword>
<keyword evidence="2" id="KW-1133">Transmembrane helix</keyword>
<evidence type="ECO:0000256" key="1">
    <source>
        <dbReference type="SAM" id="Coils"/>
    </source>
</evidence>
<gene>
    <name evidence="3" type="ORF">AKN88_06590</name>
</gene>